<feature type="compositionally biased region" description="Polar residues" evidence="1">
    <location>
        <begin position="1763"/>
        <end position="1782"/>
    </location>
</feature>
<feature type="compositionally biased region" description="Basic residues" evidence="1">
    <location>
        <begin position="1294"/>
        <end position="1303"/>
    </location>
</feature>
<feature type="compositionally biased region" description="Polar residues" evidence="1">
    <location>
        <begin position="1454"/>
        <end position="1474"/>
    </location>
</feature>
<feature type="compositionally biased region" description="Low complexity" evidence="1">
    <location>
        <begin position="1590"/>
        <end position="1600"/>
    </location>
</feature>
<evidence type="ECO:0000313" key="2">
    <source>
        <dbReference type="EMBL" id="ANQ10816.1"/>
    </source>
</evidence>
<evidence type="ECO:0000313" key="3">
    <source>
        <dbReference type="Proteomes" id="UP000092716"/>
    </source>
</evidence>
<dbReference type="PANTHER" id="PTHR36562:SF5">
    <property type="entry name" value="SERINE_ARGININE REPETITIVE MATRIX 2"/>
    <property type="match status" value="1"/>
</dbReference>
<feature type="compositionally biased region" description="Low complexity" evidence="1">
    <location>
        <begin position="881"/>
        <end position="898"/>
    </location>
</feature>
<gene>
    <name evidence="2" type="ORF">PCOAH_00051850</name>
</gene>
<feature type="compositionally biased region" description="Basic and acidic residues" evidence="1">
    <location>
        <begin position="348"/>
        <end position="371"/>
    </location>
</feature>
<dbReference type="PANTHER" id="PTHR36562">
    <property type="entry name" value="SERINE/ARGININE REPETITIVE MATRIX 2"/>
    <property type="match status" value="1"/>
</dbReference>
<name>A0A1B1E712_9APIC</name>
<dbReference type="VEuPathDB" id="PlasmoDB:PCOAH_00051850"/>
<feature type="compositionally biased region" description="Basic residues" evidence="1">
    <location>
        <begin position="489"/>
        <end position="508"/>
    </location>
</feature>
<feature type="compositionally biased region" description="Low complexity" evidence="1">
    <location>
        <begin position="59"/>
        <end position="68"/>
    </location>
</feature>
<organism evidence="2 3">
    <name type="scientific">Plasmodium coatneyi</name>
    <dbReference type="NCBI Taxonomy" id="208452"/>
    <lineage>
        <taxon>Eukaryota</taxon>
        <taxon>Sar</taxon>
        <taxon>Alveolata</taxon>
        <taxon>Apicomplexa</taxon>
        <taxon>Aconoidasida</taxon>
        <taxon>Haemosporida</taxon>
        <taxon>Plasmodiidae</taxon>
        <taxon>Plasmodium</taxon>
    </lineage>
</organism>
<dbReference type="EMBL" id="CP016252">
    <property type="protein sequence ID" value="ANQ10816.1"/>
    <property type="molecule type" value="Genomic_DNA"/>
</dbReference>
<dbReference type="KEGG" id="pcot:PCOAH_00051850"/>
<feature type="compositionally biased region" description="Basic and acidic residues" evidence="1">
    <location>
        <begin position="111"/>
        <end position="155"/>
    </location>
</feature>
<feature type="region of interest" description="Disordered" evidence="1">
    <location>
        <begin position="720"/>
        <end position="756"/>
    </location>
</feature>
<feature type="compositionally biased region" description="Basic and acidic residues" evidence="1">
    <location>
        <begin position="69"/>
        <end position="90"/>
    </location>
</feature>
<proteinExistence type="predicted"/>
<feature type="region of interest" description="Disordered" evidence="1">
    <location>
        <begin position="1283"/>
        <end position="1303"/>
    </location>
</feature>
<feature type="compositionally biased region" description="Acidic residues" evidence="1">
    <location>
        <begin position="406"/>
        <end position="472"/>
    </location>
</feature>
<reference evidence="3" key="1">
    <citation type="submission" date="2016-06" db="EMBL/GenBank/DDBJ databases">
        <title>First high quality genome sequence of Plasmodium coatneyi using continuous long reads from single molecule, real-time sequencing.</title>
        <authorList>
            <person name="Chien J.-T."/>
            <person name="Pakala S.B."/>
            <person name="Geraldo J.A."/>
            <person name="Lapp S.A."/>
            <person name="Barnwell J.W."/>
            <person name="Kissinger J.C."/>
            <person name="Galinski M.R."/>
            <person name="Humphrey J.C."/>
        </authorList>
    </citation>
    <scope>NUCLEOTIDE SEQUENCE [LARGE SCALE GENOMIC DNA]</scope>
    <source>
        <strain evidence="3">Hackeri</strain>
    </source>
</reference>
<feature type="compositionally biased region" description="Basic and acidic residues" evidence="1">
    <location>
        <begin position="836"/>
        <end position="853"/>
    </location>
</feature>
<feature type="region of interest" description="Disordered" evidence="1">
    <location>
        <begin position="1451"/>
        <end position="1498"/>
    </location>
</feature>
<feature type="region of interest" description="Disordered" evidence="1">
    <location>
        <begin position="786"/>
        <end position="922"/>
    </location>
</feature>
<feature type="compositionally biased region" description="Acidic residues" evidence="1">
    <location>
        <begin position="786"/>
        <end position="820"/>
    </location>
</feature>
<dbReference type="OrthoDB" id="343049at2759"/>
<feature type="compositionally biased region" description="Basic residues" evidence="1">
    <location>
        <begin position="739"/>
        <end position="751"/>
    </location>
</feature>
<feature type="region of interest" description="Disordered" evidence="1">
    <location>
        <begin position="1748"/>
        <end position="1782"/>
    </location>
</feature>
<dbReference type="RefSeq" id="XP_019917511.1">
    <property type="nucleotide sequence ID" value="XM_020061965.1"/>
</dbReference>
<feature type="compositionally biased region" description="Low complexity" evidence="1">
    <location>
        <begin position="514"/>
        <end position="530"/>
    </location>
</feature>
<dbReference type="GO" id="GO:0005634">
    <property type="term" value="C:nucleus"/>
    <property type="evidence" value="ECO:0007669"/>
    <property type="project" value="TreeGrafter"/>
</dbReference>
<feature type="region of interest" description="Disordered" evidence="1">
    <location>
        <begin position="1"/>
        <end position="582"/>
    </location>
</feature>
<accession>A0A1B1E712</accession>
<feature type="compositionally biased region" description="Basic and acidic residues" evidence="1">
    <location>
        <begin position="40"/>
        <end position="58"/>
    </location>
</feature>
<feature type="compositionally biased region" description="Low complexity" evidence="1">
    <location>
        <begin position="156"/>
        <end position="188"/>
    </location>
</feature>
<dbReference type="InterPro" id="IPR051372">
    <property type="entry name" value="CWC21"/>
</dbReference>
<feature type="compositionally biased region" description="Basic and acidic residues" evidence="1">
    <location>
        <begin position="380"/>
        <end position="390"/>
    </location>
</feature>
<feature type="compositionally biased region" description="Low complexity" evidence="1">
    <location>
        <begin position="198"/>
        <end position="243"/>
    </location>
</feature>
<feature type="compositionally biased region" description="Basic and acidic residues" evidence="1">
    <location>
        <begin position="277"/>
        <end position="310"/>
    </location>
</feature>
<evidence type="ECO:0000256" key="1">
    <source>
        <dbReference type="SAM" id="MobiDB-lite"/>
    </source>
</evidence>
<dbReference type="Proteomes" id="UP000092716">
    <property type="component" value="Chromosome 14"/>
</dbReference>
<feature type="compositionally biased region" description="Gly residues" evidence="1">
    <location>
        <begin position="727"/>
        <end position="737"/>
    </location>
</feature>
<keyword evidence="3" id="KW-1185">Reference proteome</keyword>
<feature type="compositionally biased region" description="Acidic residues" evidence="1">
    <location>
        <begin position="564"/>
        <end position="580"/>
    </location>
</feature>
<protein>
    <submittedName>
        <fullName evidence="2">Uncharacterized protein</fullName>
    </submittedName>
</protein>
<sequence length="1782" mass="194582">MKSQERRSSNDSSVKSKSGGSFGGSSWNNNGEANSSRAESLTRRKSEKASEKNTEQGKSKSSSSSNTRSKMDSSKMENFKTNDKKEDLKNVKSLKSNASDSLKHKGSNSRESVKSNRSKSEKAGTAEDSKKDKSSHSNGDKKKKDPPNDKNDVKVNNKLISKNGKSKNVNGKGNSNNGSSTNHSNSSAKGGGDEKGTPSKGLPSKGSSSKNTPSKNTPSKSSSAKSTPSKSGSSKSGPSKNASQESLNSENVKKERKGSTASSSKEVGELMSSHTASSKEENSRASRSASKAEKKVKSEKSQKTDREKSIKSISESENEAPKQKNSKKKSGAASKEKDAVKNNPSKRSKSEAEEKANKKDVSKKGSAEEKKKKNNSKSSSKKDRRADSKSKSSKSNSKSKGGKYSEEEEVDTEEEDVEVDETENDDEEEEEEESEVDETENDDDEEDEDDDEEEEEEEDDDNNDDDDDEEEDDPKKRSSKQATKDSVTKKKKKKRTSFSLKKKKRNRKGSQQDGNKNGGKNVNKSISKNSSKSKKTVKEEKKKNSNKNNNKKEKNKKSVKSENASEEDEEEEEEEEENPYFDDKDYTVDARRSVLEERERKRNLKESYIKQMKVPTYADDESILFVNNPNYVMVLLFLTVYKDVLKMSWNFKDIDEMFQNKETTEFGRNFILKLFFFLGRYFNSKSIFMYRYISRIFEDKQASLVRVVNFNELFPVMETRRDRRSKSGGGGTTGGGSSSKKKRKNDKKRKTVKAEEDVKADELFEEEIIENDDVNEDANDEVNDEVNEFDEEEPDDGDDENESENEVDEMIDGEEVEDPPLNEANQTHGKSSSSGKADHSSGKLVNQEEKSNTGDRNPQMDGSPLGVTKDAAKREDADGLATQHGVTTAGTTITAGSGNDIGAAANDETANNPNGDHLPDGVKNEELQENKRLSKKLFLEWDDLSVISKLRIIRMLLNLVLCESNNLKKMLMEEKVDYNSGYLGRVNKEKYWLILNDTINIEFKLYVEKEEEGTFEFLCDNDDVLYSIGYNLMKDTETKTMGETIIERYNKICRERRNRSRILKQQKKLCSDFNLNGGSLVISKKRQHKQVEHFNFDNDKMRRKKNDGGGMYGVGGSNYGSGMSANNPYALQKNNYQKNDRSFRLAARNAQKGNGLVGELLDGIANQEYLQGGGTVVSVEGLIGKGGVADGAIMNSVGGTAVGGATGTLTHLQGVNAGALGAGGVVVKVPQKRGRKKKSEKKKRGRKKKILTEGGALIGGEGAPLSGLVVDPNNPLAAVTQVKETKKGTGTSTRGRKTPYSKRNTKPAVSIKYGTRSHSISKNRNDASHYGEFSLTHGVNTEPLYKNGNLDAKYFNPNMHVNNFMAPNMNSPYGMQTNMLNMRGNKMEGPPGSYNFPYMYNPQMYGQYYMYNGSMYMLNNAGGGMFSQSGGSPGGGGGTGKEIKGEGAFMSKGAVSSGNGTTVGNANTLKNSSMGPGGGSKSAMSGNEGEGEGSSEMSGQMNMMNSVGGADGMGGGLNYMDPINKYQPYVLNRNAMSNMPSNPMYNNLYNLKFPYLNNDLMNYNFNMSNFQNMNYEKMGKVGGGGGPGQPTGQSTGQPTGQPGGGPQTATGGMFKRYPNFMGGAFPPPYNNMNNPYANFNAYNMGYQRNEGYGSMPAGGAGTGASTSGGTTPGAGSFKSKLVDMNMSGEGSSGVGGVSGYHMTNVKSRIGNSAMHGAAPTQEKPAPLGEANQKEETHRIENLMSYMMMQQGGNADAPHGGNGKNSSSMTNVENSAVQNGPNG</sequence>
<feature type="region of interest" description="Disordered" evidence="1">
    <location>
        <begin position="1578"/>
        <end position="1611"/>
    </location>
</feature>
<dbReference type="GeneID" id="30911919"/>
<feature type="compositionally biased region" description="Low complexity" evidence="1">
    <location>
        <begin position="10"/>
        <end position="31"/>
    </location>
</feature>
<feature type="compositionally biased region" description="Gly residues" evidence="1">
    <location>
        <begin position="1580"/>
        <end position="1589"/>
    </location>
</feature>